<organism evidence="1 2">
    <name type="scientific">Meloidogyne incognita</name>
    <name type="common">Southern root-knot nematode worm</name>
    <name type="synonym">Oxyuris incognita</name>
    <dbReference type="NCBI Taxonomy" id="6306"/>
    <lineage>
        <taxon>Eukaryota</taxon>
        <taxon>Metazoa</taxon>
        <taxon>Ecdysozoa</taxon>
        <taxon>Nematoda</taxon>
        <taxon>Chromadorea</taxon>
        <taxon>Rhabditida</taxon>
        <taxon>Tylenchina</taxon>
        <taxon>Tylenchomorpha</taxon>
        <taxon>Tylenchoidea</taxon>
        <taxon>Meloidogynidae</taxon>
        <taxon>Meloidogyninae</taxon>
        <taxon>Meloidogyne</taxon>
        <taxon>Meloidogyne incognita group</taxon>
    </lineage>
</organism>
<protein>
    <submittedName>
        <fullName evidence="2">Uncharacterized protein</fullName>
    </submittedName>
</protein>
<evidence type="ECO:0000313" key="1">
    <source>
        <dbReference type="Proteomes" id="UP000887563"/>
    </source>
</evidence>
<evidence type="ECO:0000313" key="2">
    <source>
        <dbReference type="WBParaSite" id="Minc3s00935g19054"/>
    </source>
</evidence>
<name>A0A914LY52_MELIC</name>
<dbReference type="WBParaSite" id="Minc3s00935g19054">
    <property type="protein sequence ID" value="Minc3s00935g19054"/>
    <property type="gene ID" value="Minc3s00935g19054"/>
</dbReference>
<keyword evidence="1" id="KW-1185">Reference proteome</keyword>
<reference evidence="2" key="1">
    <citation type="submission" date="2022-11" db="UniProtKB">
        <authorList>
            <consortium name="WormBaseParasite"/>
        </authorList>
    </citation>
    <scope>IDENTIFICATION</scope>
</reference>
<dbReference type="AlphaFoldDB" id="A0A914LY52"/>
<accession>A0A914LY52</accession>
<sequence>MAFGVLDKMMFTEGDLNVVNKYNNKMKHFFEYRERINEIAVNTQIQFLIGQPGQIFKKVGKDIAKSMKLFNTMQKDCKKLFERSEIWKIMKDDKQEFIDQETINIKKYNRSFYKPTGLTHDQNFAHPYGVKLMRVDLEKTTETIKALNDVLAANRKKIEAKEKGKKWAIRSNKKNTLTEELVELNKIKEKTDYDLEILELYVGICKRMNVTVENILNHIKKIEPKDFYKKLVVLYTKIDLYKGFNEKIRWLHEIVNEIANQKEPNPAVLFKEEANLKKFKRMIVLRKVIISQYLKSLAINENELKANISEVKMEDETTSYGSSTIFSTSTDVQSSNSVSSSAFGESSLAWIQSLPPTSEANLPPGIYACLKLVNAFIHLSCQATILLINGISWFRPTFI</sequence>
<proteinExistence type="predicted"/>
<dbReference type="Proteomes" id="UP000887563">
    <property type="component" value="Unplaced"/>
</dbReference>